<organism evidence="1 2">
    <name type="scientific">Asticcacaulis endophyticus</name>
    <dbReference type="NCBI Taxonomy" id="1395890"/>
    <lineage>
        <taxon>Bacteria</taxon>
        <taxon>Pseudomonadati</taxon>
        <taxon>Pseudomonadota</taxon>
        <taxon>Alphaproteobacteria</taxon>
        <taxon>Caulobacterales</taxon>
        <taxon>Caulobacteraceae</taxon>
        <taxon>Asticcacaulis</taxon>
    </lineage>
</organism>
<evidence type="ECO:0000313" key="1">
    <source>
        <dbReference type="EMBL" id="GGZ45726.1"/>
    </source>
</evidence>
<accession>A0A918QHG4</accession>
<dbReference type="Proteomes" id="UP000662572">
    <property type="component" value="Unassembled WGS sequence"/>
</dbReference>
<dbReference type="AlphaFoldDB" id="A0A918QHG4"/>
<sequence>MADQVAALYARLEAFDEMNDIASSEWKKLCLAIANNAPKLASEITASMSPFYIKDKNGKFVEVYAAKMEGVLTKTYADIFSSKLGMALYREHVGEPLPLNGSVFSSHFFNVGASEEFISAVKEICPIVQTLSAGKFEVSGQFKYFLGTNHESLCVAYSQFRGNFSVFSVATSKPEILREALVSAGATELKPGELFSKMPNSK</sequence>
<reference evidence="1" key="2">
    <citation type="submission" date="2020-09" db="EMBL/GenBank/DDBJ databases">
        <authorList>
            <person name="Sun Q."/>
            <person name="Kim S."/>
        </authorList>
    </citation>
    <scope>NUCLEOTIDE SEQUENCE</scope>
    <source>
        <strain evidence="1">KCTC 32296</strain>
    </source>
</reference>
<protein>
    <submittedName>
        <fullName evidence="1">Uncharacterized protein</fullName>
    </submittedName>
</protein>
<evidence type="ECO:0000313" key="2">
    <source>
        <dbReference type="Proteomes" id="UP000662572"/>
    </source>
</evidence>
<proteinExistence type="predicted"/>
<dbReference type="RefSeq" id="WP_189489180.1">
    <property type="nucleotide sequence ID" value="NZ_BMZB01000009.1"/>
</dbReference>
<keyword evidence="2" id="KW-1185">Reference proteome</keyword>
<dbReference type="EMBL" id="BMZB01000009">
    <property type="protein sequence ID" value="GGZ45726.1"/>
    <property type="molecule type" value="Genomic_DNA"/>
</dbReference>
<comment type="caution">
    <text evidence="1">The sequence shown here is derived from an EMBL/GenBank/DDBJ whole genome shotgun (WGS) entry which is preliminary data.</text>
</comment>
<name>A0A918QHG4_9CAUL</name>
<reference evidence="1" key="1">
    <citation type="journal article" date="2014" name="Int. J. Syst. Evol. Microbiol.">
        <title>Complete genome sequence of Corynebacterium casei LMG S-19264T (=DSM 44701T), isolated from a smear-ripened cheese.</title>
        <authorList>
            <consortium name="US DOE Joint Genome Institute (JGI-PGF)"/>
            <person name="Walter F."/>
            <person name="Albersmeier A."/>
            <person name="Kalinowski J."/>
            <person name="Ruckert C."/>
        </authorList>
    </citation>
    <scope>NUCLEOTIDE SEQUENCE</scope>
    <source>
        <strain evidence="1">KCTC 32296</strain>
    </source>
</reference>
<gene>
    <name evidence="1" type="ORF">GCM10011273_35560</name>
</gene>